<proteinExistence type="inferred from homology"/>
<comment type="similarity">
    <text evidence="2 7">Belongs to the glutaredoxin family.</text>
</comment>
<dbReference type="PRINTS" id="PR00160">
    <property type="entry name" value="GLUTAREDOXIN"/>
</dbReference>
<gene>
    <name evidence="9" type="primary">grxC</name>
    <name evidence="9" type="ORF">CH341_18910</name>
</gene>
<dbReference type="Proteomes" id="UP000249130">
    <property type="component" value="Unassembled WGS sequence"/>
</dbReference>
<name>A0A327KX03_9BRAD</name>
<dbReference type="OrthoDB" id="9814618at2"/>
<evidence type="ECO:0000256" key="6">
    <source>
        <dbReference type="ARBA" id="ARBA00023284"/>
    </source>
</evidence>
<keyword evidence="6 7" id="KW-0676">Redox-active center</keyword>
<dbReference type="CDD" id="cd03418">
    <property type="entry name" value="GRX_GRXb_1_3_like"/>
    <property type="match status" value="1"/>
</dbReference>
<keyword evidence="7" id="KW-0963">Cytoplasm</keyword>
<comment type="caution">
    <text evidence="9">The sequence shown here is derived from an EMBL/GenBank/DDBJ whole genome shotgun (WGS) entry which is preliminary data.</text>
</comment>
<dbReference type="RefSeq" id="WP_111420565.1">
    <property type="nucleotide sequence ID" value="NZ_NPEX01000144.1"/>
</dbReference>
<dbReference type="PROSITE" id="PS51354">
    <property type="entry name" value="GLUTAREDOXIN_2"/>
    <property type="match status" value="1"/>
</dbReference>
<accession>A0A327KX03</accession>
<dbReference type="InterPro" id="IPR011767">
    <property type="entry name" value="GLR_AS"/>
</dbReference>
<evidence type="ECO:0000313" key="10">
    <source>
        <dbReference type="Proteomes" id="UP000249130"/>
    </source>
</evidence>
<dbReference type="AlphaFoldDB" id="A0A327KX03"/>
<organism evidence="9 10">
    <name type="scientific">Rhodoplanes roseus</name>
    <dbReference type="NCBI Taxonomy" id="29409"/>
    <lineage>
        <taxon>Bacteria</taxon>
        <taxon>Pseudomonadati</taxon>
        <taxon>Pseudomonadota</taxon>
        <taxon>Alphaproteobacteria</taxon>
        <taxon>Hyphomicrobiales</taxon>
        <taxon>Nitrobacteraceae</taxon>
        <taxon>Rhodoplanes</taxon>
    </lineage>
</organism>
<dbReference type="InterPro" id="IPR036249">
    <property type="entry name" value="Thioredoxin-like_sf"/>
</dbReference>
<dbReference type="SUPFAM" id="SSF52833">
    <property type="entry name" value="Thioredoxin-like"/>
    <property type="match status" value="1"/>
</dbReference>
<keyword evidence="10" id="KW-1185">Reference proteome</keyword>
<dbReference type="EMBL" id="NPEX01000144">
    <property type="protein sequence ID" value="RAI42554.1"/>
    <property type="molecule type" value="Genomic_DNA"/>
</dbReference>
<evidence type="ECO:0000256" key="5">
    <source>
        <dbReference type="ARBA" id="ARBA00023157"/>
    </source>
</evidence>
<dbReference type="Pfam" id="PF00462">
    <property type="entry name" value="Glutaredoxin"/>
    <property type="match status" value="1"/>
</dbReference>
<evidence type="ECO:0000256" key="3">
    <source>
        <dbReference type="ARBA" id="ARBA00022448"/>
    </source>
</evidence>
<dbReference type="InterPro" id="IPR014025">
    <property type="entry name" value="Glutaredoxin_subgr"/>
</dbReference>
<dbReference type="FunFam" id="3.40.30.10:FF:000018">
    <property type="entry name" value="Glutaredoxin"/>
    <property type="match status" value="1"/>
</dbReference>
<keyword evidence="5" id="KW-1015">Disulfide bond</keyword>
<dbReference type="PANTHER" id="PTHR45694">
    <property type="entry name" value="GLUTAREDOXIN 2"/>
    <property type="match status" value="1"/>
</dbReference>
<dbReference type="NCBIfam" id="TIGR02181">
    <property type="entry name" value="GRX_bact"/>
    <property type="match status" value="1"/>
</dbReference>
<dbReference type="GO" id="GO:0015038">
    <property type="term" value="F:glutathione disulfide oxidoreductase activity"/>
    <property type="evidence" value="ECO:0007669"/>
    <property type="project" value="UniProtKB-UniRule"/>
</dbReference>
<evidence type="ECO:0000256" key="7">
    <source>
        <dbReference type="RuleBase" id="RU364065"/>
    </source>
</evidence>
<evidence type="ECO:0000256" key="2">
    <source>
        <dbReference type="ARBA" id="ARBA00007787"/>
    </source>
</evidence>
<dbReference type="Gene3D" id="3.40.30.10">
    <property type="entry name" value="Glutaredoxin"/>
    <property type="match status" value="1"/>
</dbReference>
<comment type="function">
    <text evidence="1 7">Has a glutathione-disulfide oxidoreductase activity in the presence of NADPH and glutathione reductase. Reduces low molecular weight disulfides and proteins.</text>
</comment>
<dbReference type="PANTHER" id="PTHR45694:SF18">
    <property type="entry name" value="GLUTAREDOXIN-1-RELATED"/>
    <property type="match status" value="1"/>
</dbReference>
<dbReference type="InterPro" id="IPR011900">
    <property type="entry name" value="GRX_bact"/>
</dbReference>
<keyword evidence="3 7" id="KW-0813">Transport</keyword>
<evidence type="ECO:0000256" key="1">
    <source>
        <dbReference type="ARBA" id="ARBA00002549"/>
    </source>
</evidence>
<feature type="domain" description="Glutaredoxin" evidence="8">
    <location>
        <begin position="4"/>
        <end position="64"/>
    </location>
</feature>
<evidence type="ECO:0000259" key="8">
    <source>
        <dbReference type="Pfam" id="PF00462"/>
    </source>
</evidence>
<reference evidence="9 10" key="1">
    <citation type="submission" date="2017-07" db="EMBL/GenBank/DDBJ databases">
        <title>Draft Genome Sequences of Select Purple Nonsulfur Bacteria.</title>
        <authorList>
            <person name="Lasarre B."/>
            <person name="Mckinlay J.B."/>
        </authorList>
    </citation>
    <scope>NUCLEOTIDE SEQUENCE [LARGE SCALE GENOMIC DNA]</scope>
    <source>
        <strain evidence="9 10">DSM 5909</strain>
    </source>
</reference>
<dbReference type="GO" id="GO:0034599">
    <property type="term" value="P:cellular response to oxidative stress"/>
    <property type="evidence" value="ECO:0007669"/>
    <property type="project" value="TreeGrafter"/>
</dbReference>
<keyword evidence="4 7" id="KW-0249">Electron transport</keyword>
<dbReference type="PROSITE" id="PS00195">
    <property type="entry name" value="GLUTAREDOXIN_1"/>
    <property type="match status" value="1"/>
</dbReference>
<dbReference type="GO" id="GO:0005737">
    <property type="term" value="C:cytoplasm"/>
    <property type="evidence" value="ECO:0007669"/>
    <property type="project" value="TreeGrafter"/>
</dbReference>
<evidence type="ECO:0000313" key="9">
    <source>
        <dbReference type="EMBL" id="RAI42554.1"/>
    </source>
</evidence>
<dbReference type="InterPro" id="IPR002109">
    <property type="entry name" value="Glutaredoxin"/>
</dbReference>
<dbReference type="GO" id="GO:0045454">
    <property type="term" value="P:cell redox homeostasis"/>
    <property type="evidence" value="ECO:0007669"/>
    <property type="project" value="InterPro"/>
</dbReference>
<protein>
    <recommendedName>
        <fullName evidence="7">Glutaredoxin</fullName>
    </recommendedName>
</protein>
<evidence type="ECO:0000256" key="4">
    <source>
        <dbReference type="ARBA" id="ARBA00022982"/>
    </source>
</evidence>
<sequence>MPDVEIYTTPFCPYCTSAKQLLRQKGVAFTEIGVAGLPEKRSEMIARANGRTTVPQIFIGDTHVGGCDDLYALDDAGQLDPLLRS</sequence>